<evidence type="ECO:0000313" key="12">
    <source>
        <dbReference type="Proteomes" id="UP001162131"/>
    </source>
</evidence>
<evidence type="ECO:0008006" key="13">
    <source>
        <dbReference type="Google" id="ProtNLM"/>
    </source>
</evidence>
<keyword evidence="4 10" id="KW-0812">Transmembrane</keyword>
<evidence type="ECO:0000256" key="4">
    <source>
        <dbReference type="ARBA" id="ARBA00022692"/>
    </source>
</evidence>
<feature type="coiled-coil region" evidence="9">
    <location>
        <begin position="1"/>
        <end position="68"/>
    </location>
</feature>
<dbReference type="PANTHER" id="PTHR21094">
    <property type="entry name" value="GOS-28 SNARE- RELATED"/>
    <property type="match status" value="1"/>
</dbReference>
<evidence type="ECO:0000256" key="3">
    <source>
        <dbReference type="ARBA" id="ARBA00022448"/>
    </source>
</evidence>
<organism evidence="11 12">
    <name type="scientific">Blepharisma stoltei</name>
    <dbReference type="NCBI Taxonomy" id="1481888"/>
    <lineage>
        <taxon>Eukaryota</taxon>
        <taxon>Sar</taxon>
        <taxon>Alveolata</taxon>
        <taxon>Ciliophora</taxon>
        <taxon>Postciliodesmatophora</taxon>
        <taxon>Heterotrichea</taxon>
        <taxon>Heterotrichida</taxon>
        <taxon>Blepharismidae</taxon>
        <taxon>Blepharisma</taxon>
    </lineage>
</organism>
<evidence type="ECO:0000256" key="5">
    <source>
        <dbReference type="ARBA" id="ARBA00022927"/>
    </source>
</evidence>
<comment type="similarity">
    <text evidence="2">Belongs to the GOSR1 family.</text>
</comment>
<evidence type="ECO:0000256" key="1">
    <source>
        <dbReference type="ARBA" id="ARBA00004409"/>
    </source>
</evidence>
<dbReference type="GO" id="GO:0005484">
    <property type="term" value="F:SNAP receptor activity"/>
    <property type="evidence" value="ECO:0007669"/>
    <property type="project" value="TreeGrafter"/>
</dbReference>
<dbReference type="GO" id="GO:0015031">
    <property type="term" value="P:protein transport"/>
    <property type="evidence" value="ECO:0007669"/>
    <property type="project" value="UniProtKB-KW"/>
</dbReference>
<keyword evidence="5" id="KW-0653">Protein transport</keyword>
<dbReference type="Pfam" id="PF12352">
    <property type="entry name" value="V-SNARE_C"/>
    <property type="match status" value="1"/>
</dbReference>
<dbReference type="EMBL" id="CAJZBQ010000051">
    <property type="protein sequence ID" value="CAG9330549.1"/>
    <property type="molecule type" value="Genomic_DNA"/>
</dbReference>
<keyword evidence="12" id="KW-1185">Reference proteome</keyword>
<keyword evidence="7" id="KW-0333">Golgi apparatus</keyword>
<reference evidence="11" key="1">
    <citation type="submission" date="2021-09" db="EMBL/GenBank/DDBJ databases">
        <authorList>
            <consortium name="AG Swart"/>
            <person name="Singh M."/>
            <person name="Singh A."/>
            <person name="Seah K."/>
            <person name="Emmerich C."/>
        </authorList>
    </citation>
    <scope>NUCLEOTIDE SEQUENCE</scope>
    <source>
        <strain evidence="11">ATCC30299</strain>
    </source>
</reference>
<sequence>MEDLKKSLRGLSKDLENKFEELESIQNGLDPDSLEVSYDGKNPENEFERKVEEILAKIKEQAEEMNKIAASHIEISLSNQYLSDFRVNSKRFLAIKNNIQQKRWQQKLMGKGLKDSTDDSRLSILFREGRSLDNSIEMGKNVLATTQEVSNSLAYQKEKLTSASEKVVRFAETIPGINVLLGRISRRKRFNAIVIGVTISVCACITLIYVL</sequence>
<evidence type="ECO:0000256" key="6">
    <source>
        <dbReference type="ARBA" id="ARBA00022989"/>
    </source>
</evidence>
<dbReference type="GO" id="GO:0048219">
    <property type="term" value="P:inter-Golgi cisterna vesicle-mediated transport"/>
    <property type="evidence" value="ECO:0007669"/>
    <property type="project" value="TreeGrafter"/>
</dbReference>
<evidence type="ECO:0000256" key="2">
    <source>
        <dbReference type="ARBA" id="ARBA00008473"/>
    </source>
</evidence>
<keyword evidence="3" id="KW-0813">Transport</keyword>
<evidence type="ECO:0000256" key="10">
    <source>
        <dbReference type="SAM" id="Phobius"/>
    </source>
</evidence>
<dbReference type="Proteomes" id="UP001162131">
    <property type="component" value="Unassembled WGS sequence"/>
</dbReference>
<dbReference type="GO" id="GO:0005801">
    <property type="term" value="C:cis-Golgi network"/>
    <property type="evidence" value="ECO:0007669"/>
    <property type="project" value="InterPro"/>
</dbReference>
<dbReference type="AlphaFoldDB" id="A0AAU9K9C6"/>
<evidence type="ECO:0000313" key="11">
    <source>
        <dbReference type="EMBL" id="CAG9330549.1"/>
    </source>
</evidence>
<dbReference type="GO" id="GO:0005797">
    <property type="term" value="C:Golgi medial cisterna"/>
    <property type="evidence" value="ECO:0007669"/>
    <property type="project" value="TreeGrafter"/>
</dbReference>
<gene>
    <name evidence="11" type="ORF">BSTOLATCC_MIC51131</name>
</gene>
<comment type="subcellular location">
    <subcellularLocation>
        <location evidence="1">Golgi apparatus membrane</location>
        <topology evidence="1">Single-pass type IV membrane protein</topology>
    </subcellularLocation>
</comment>
<dbReference type="GO" id="GO:0000139">
    <property type="term" value="C:Golgi membrane"/>
    <property type="evidence" value="ECO:0007669"/>
    <property type="project" value="UniProtKB-SubCell"/>
</dbReference>
<evidence type="ECO:0000256" key="8">
    <source>
        <dbReference type="ARBA" id="ARBA00023136"/>
    </source>
</evidence>
<keyword evidence="9" id="KW-0175">Coiled coil</keyword>
<feature type="transmembrane region" description="Helical" evidence="10">
    <location>
        <begin position="190"/>
        <end position="210"/>
    </location>
</feature>
<dbReference type="GO" id="GO:0031201">
    <property type="term" value="C:SNARE complex"/>
    <property type="evidence" value="ECO:0007669"/>
    <property type="project" value="TreeGrafter"/>
</dbReference>
<protein>
    <recommendedName>
        <fullName evidence="13">Golgi SNAP receptor complex member 1</fullName>
    </recommendedName>
</protein>
<name>A0AAU9K9C6_9CILI</name>
<keyword evidence="8 10" id="KW-0472">Membrane</keyword>
<accession>A0AAU9K9C6</accession>
<dbReference type="GO" id="GO:0006888">
    <property type="term" value="P:endoplasmic reticulum to Golgi vesicle-mediated transport"/>
    <property type="evidence" value="ECO:0007669"/>
    <property type="project" value="InterPro"/>
</dbReference>
<dbReference type="PANTHER" id="PTHR21094:SF2">
    <property type="entry name" value="GOLGI SNAP RECEPTOR COMPLEX MEMBER 1"/>
    <property type="match status" value="1"/>
</dbReference>
<evidence type="ECO:0000256" key="9">
    <source>
        <dbReference type="SAM" id="Coils"/>
    </source>
</evidence>
<keyword evidence="6 10" id="KW-1133">Transmembrane helix</keyword>
<evidence type="ECO:0000256" key="7">
    <source>
        <dbReference type="ARBA" id="ARBA00023034"/>
    </source>
</evidence>
<proteinExistence type="inferred from homology"/>
<comment type="caution">
    <text evidence="11">The sequence shown here is derived from an EMBL/GenBank/DDBJ whole genome shotgun (WGS) entry which is preliminary data.</text>
</comment>
<dbReference type="InterPro" id="IPR023601">
    <property type="entry name" value="Golgi_SNAP_su1"/>
</dbReference>
<dbReference type="GO" id="GO:0006906">
    <property type="term" value="P:vesicle fusion"/>
    <property type="evidence" value="ECO:0007669"/>
    <property type="project" value="TreeGrafter"/>
</dbReference>